<evidence type="ECO:0000256" key="5">
    <source>
        <dbReference type="ARBA" id="ARBA00021516"/>
    </source>
</evidence>
<feature type="region of interest" description="Disordered" evidence="22">
    <location>
        <begin position="1372"/>
        <end position="1396"/>
    </location>
</feature>
<feature type="compositionally biased region" description="Polar residues" evidence="22">
    <location>
        <begin position="57"/>
        <end position="70"/>
    </location>
</feature>
<evidence type="ECO:0000256" key="10">
    <source>
        <dbReference type="ARBA" id="ARBA00022741"/>
    </source>
</evidence>
<evidence type="ECO:0000256" key="11">
    <source>
        <dbReference type="ARBA" id="ARBA00022763"/>
    </source>
</evidence>
<evidence type="ECO:0000256" key="20">
    <source>
        <dbReference type="ARBA" id="ARBA00023268"/>
    </source>
</evidence>
<dbReference type="GO" id="GO:0003677">
    <property type="term" value="F:DNA binding"/>
    <property type="evidence" value="ECO:0007669"/>
    <property type="project" value="UniProtKB-KW"/>
</dbReference>
<dbReference type="CDD" id="cd18808">
    <property type="entry name" value="SF1_C_Upf1"/>
    <property type="match status" value="1"/>
</dbReference>
<dbReference type="InterPro" id="IPR026851">
    <property type="entry name" value="Dna2/JHS1_DEXXQ-box"/>
</dbReference>
<keyword evidence="19" id="KW-0539">Nucleus</keyword>
<evidence type="ECO:0000256" key="8">
    <source>
        <dbReference type="ARBA" id="ARBA00022722"/>
    </source>
</evidence>
<feature type="region of interest" description="Disordered" evidence="22">
    <location>
        <begin position="20"/>
        <end position="95"/>
    </location>
</feature>
<feature type="domain" description="DNA replication factor Dna2 N-terminal" evidence="23">
    <location>
        <begin position="318"/>
        <end position="510"/>
    </location>
</feature>
<feature type="domain" description="DNA2/NAM7 helicase helicase" evidence="24">
    <location>
        <begin position="1057"/>
        <end position="1122"/>
    </location>
</feature>
<evidence type="ECO:0000256" key="18">
    <source>
        <dbReference type="ARBA" id="ARBA00023204"/>
    </source>
</evidence>
<dbReference type="EMBL" id="CP118379">
    <property type="protein sequence ID" value="WFD44716.1"/>
    <property type="molecule type" value="Genomic_DNA"/>
</dbReference>
<evidence type="ECO:0000256" key="17">
    <source>
        <dbReference type="ARBA" id="ARBA00023125"/>
    </source>
</evidence>
<dbReference type="InterPro" id="IPR050534">
    <property type="entry name" value="Coronavir_polyprotein_1ab"/>
</dbReference>
<evidence type="ECO:0000256" key="19">
    <source>
        <dbReference type="ARBA" id="ARBA00023242"/>
    </source>
</evidence>
<proteinExistence type="inferred from homology"/>
<feature type="domain" description="DNA2/NAM7 helicase-like C-terminal" evidence="25">
    <location>
        <begin position="1133"/>
        <end position="1329"/>
    </location>
</feature>
<dbReference type="Pfam" id="PF13087">
    <property type="entry name" value="AAA_12"/>
    <property type="match status" value="1"/>
</dbReference>
<feature type="compositionally biased region" description="Polar residues" evidence="22">
    <location>
        <begin position="232"/>
        <end position="268"/>
    </location>
</feature>
<evidence type="ECO:0000256" key="22">
    <source>
        <dbReference type="SAM" id="MobiDB-lite"/>
    </source>
</evidence>
<evidence type="ECO:0000313" key="27">
    <source>
        <dbReference type="Proteomes" id="UP001214628"/>
    </source>
</evidence>
<keyword evidence="9" id="KW-0479">Metal-binding</keyword>
<keyword evidence="17" id="KW-0238">DNA-binding</keyword>
<feature type="compositionally biased region" description="Basic residues" evidence="22">
    <location>
        <begin position="1386"/>
        <end position="1396"/>
    </location>
</feature>
<keyword evidence="14" id="KW-0067">ATP-binding</keyword>
<dbReference type="InterPro" id="IPR014808">
    <property type="entry name" value="DNA_replication_fac_Dna2_N"/>
</dbReference>
<comment type="cofactor">
    <cofactor evidence="1">
        <name>[4Fe-4S] cluster</name>
        <dbReference type="ChEBI" id="CHEBI:49883"/>
    </cofactor>
</comment>
<keyword evidence="8" id="KW-0540">Nuclease</keyword>
<dbReference type="InterPro" id="IPR041677">
    <property type="entry name" value="DNA2/NAM7_AAA_11"/>
</dbReference>
<comment type="subcellular location">
    <subcellularLocation>
        <location evidence="2">Nucleus</location>
    </subcellularLocation>
</comment>
<comment type="catalytic activity">
    <reaction evidence="21">
        <text>ATP + H2O = ADP + phosphate + H(+)</text>
        <dbReference type="Rhea" id="RHEA:13065"/>
        <dbReference type="ChEBI" id="CHEBI:15377"/>
        <dbReference type="ChEBI" id="CHEBI:15378"/>
        <dbReference type="ChEBI" id="CHEBI:30616"/>
        <dbReference type="ChEBI" id="CHEBI:43474"/>
        <dbReference type="ChEBI" id="CHEBI:456216"/>
        <dbReference type="EC" id="3.6.4.12"/>
    </reaction>
</comment>
<evidence type="ECO:0000256" key="1">
    <source>
        <dbReference type="ARBA" id="ARBA00001966"/>
    </source>
</evidence>
<dbReference type="GO" id="GO:0051539">
    <property type="term" value="F:4 iron, 4 sulfur cluster binding"/>
    <property type="evidence" value="ECO:0007669"/>
    <property type="project" value="UniProtKB-KW"/>
</dbReference>
<gene>
    <name evidence="26" type="primary">dna2</name>
    <name evidence="26" type="ORF">MPSI1_003386</name>
</gene>
<dbReference type="GO" id="GO:0000014">
    <property type="term" value="F:single-stranded DNA endodeoxyribonuclease activity"/>
    <property type="evidence" value="ECO:0007669"/>
    <property type="project" value="UniProtKB-ARBA"/>
</dbReference>
<dbReference type="GO" id="GO:0005524">
    <property type="term" value="F:ATP binding"/>
    <property type="evidence" value="ECO:0007669"/>
    <property type="project" value="UniProtKB-KW"/>
</dbReference>
<dbReference type="GO" id="GO:0035861">
    <property type="term" value="C:site of double-strand break"/>
    <property type="evidence" value="ECO:0007669"/>
    <property type="project" value="UniProtKB-ARBA"/>
</dbReference>
<dbReference type="GO" id="GO:0006260">
    <property type="term" value="P:DNA replication"/>
    <property type="evidence" value="ECO:0007669"/>
    <property type="project" value="UniProtKB-KW"/>
</dbReference>
<dbReference type="Proteomes" id="UP001214628">
    <property type="component" value="Chromosome 5"/>
</dbReference>
<evidence type="ECO:0000256" key="21">
    <source>
        <dbReference type="ARBA" id="ARBA00047995"/>
    </source>
</evidence>
<evidence type="ECO:0000259" key="24">
    <source>
        <dbReference type="Pfam" id="PF13086"/>
    </source>
</evidence>
<dbReference type="PANTHER" id="PTHR43788">
    <property type="entry name" value="DNA2/NAM7 HELICASE FAMILY MEMBER"/>
    <property type="match status" value="1"/>
</dbReference>
<keyword evidence="18" id="KW-0234">DNA repair</keyword>
<keyword evidence="6" id="KW-0004">4Fe-4S</keyword>
<dbReference type="GO" id="GO:0006302">
    <property type="term" value="P:double-strand break repair"/>
    <property type="evidence" value="ECO:0007669"/>
    <property type="project" value="UniProtKB-ARBA"/>
</dbReference>
<evidence type="ECO:0000256" key="2">
    <source>
        <dbReference type="ARBA" id="ARBA00004123"/>
    </source>
</evidence>
<name>A0AAF0JM21_9BASI</name>
<dbReference type="GO" id="GO:0043139">
    <property type="term" value="F:5'-3' DNA helicase activity"/>
    <property type="evidence" value="ECO:0007669"/>
    <property type="project" value="TreeGrafter"/>
</dbReference>
<dbReference type="GO" id="GO:0017116">
    <property type="term" value="F:single-stranded DNA helicase activity"/>
    <property type="evidence" value="ECO:0007669"/>
    <property type="project" value="InterPro"/>
</dbReference>
<dbReference type="InterPro" id="IPR047187">
    <property type="entry name" value="SF1_C_Upf1"/>
</dbReference>
<keyword evidence="16" id="KW-0411">Iron-sulfur</keyword>
<feature type="compositionally biased region" description="Basic and acidic residues" evidence="22">
    <location>
        <begin position="71"/>
        <end position="83"/>
    </location>
</feature>
<reference evidence="26" key="1">
    <citation type="submission" date="2023-02" db="EMBL/GenBank/DDBJ databases">
        <title>Mating type loci evolution in Malassezia.</title>
        <authorList>
            <person name="Coelho M.A."/>
        </authorList>
    </citation>
    <scope>NUCLEOTIDE SEQUENCE</scope>
    <source>
        <strain evidence="26">CBS 14136</strain>
    </source>
</reference>
<keyword evidence="13 26" id="KW-0347">Helicase</keyword>
<keyword evidence="10" id="KW-0547">Nucleotide-binding</keyword>
<feature type="compositionally biased region" description="Basic and acidic residues" evidence="22">
    <location>
        <begin position="39"/>
        <end position="50"/>
    </location>
</feature>
<evidence type="ECO:0000256" key="14">
    <source>
        <dbReference type="ARBA" id="ARBA00022840"/>
    </source>
</evidence>
<evidence type="ECO:0000259" key="23">
    <source>
        <dbReference type="Pfam" id="PF08696"/>
    </source>
</evidence>
<dbReference type="InterPro" id="IPR041679">
    <property type="entry name" value="DNA2/NAM7-like_C"/>
</dbReference>
<keyword evidence="12 26" id="KW-0378">Hydrolase</keyword>
<evidence type="ECO:0000256" key="16">
    <source>
        <dbReference type="ARBA" id="ARBA00023014"/>
    </source>
</evidence>
<keyword evidence="15" id="KW-0408">Iron</keyword>
<dbReference type="InterPro" id="IPR011604">
    <property type="entry name" value="PDDEXK-like_dom_sf"/>
</dbReference>
<evidence type="ECO:0000256" key="15">
    <source>
        <dbReference type="ARBA" id="ARBA00023004"/>
    </source>
</evidence>
<organism evidence="26 27">
    <name type="scientific">Malassezia psittaci</name>
    <dbReference type="NCBI Taxonomy" id="1821823"/>
    <lineage>
        <taxon>Eukaryota</taxon>
        <taxon>Fungi</taxon>
        <taxon>Dikarya</taxon>
        <taxon>Basidiomycota</taxon>
        <taxon>Ustilaginomycotina</taxon>
        <taxon>Malasseziomycetes</taxon>
        <taxon>Malasseziales</taxon>
        <taxon>Malasseziaceae</taxon>
        <taxon>Malassezia</taxon>
    </lineage>
</organism>
<dbReference type="SUPFAM" id="SSF52540">
    <property type="entry name" value="P-loop containing nucleoside triphosphate hydrolases"/>
    <property type="match status" value="1"/>
</dbReference>
<dbReference type="Pfam" id="PF08696">
    <property type="entry name" value="Dna2"/>
    <property type="match status" value="1"/>
</dbReference>
<dbReference type="Gene3D" id="3.40.50.300">
    <property type="entry name" value="P-loop containing nucleotide triphosphate hydrolases"/>
    <property type="match status" value="2"/>
</dbReference>
<evidence type="ECO:0000256" key="4">
    <source>
        <dbReference type="ARBA" id="ARBA00012551"/>
    </source>
</evidence>
<evidence type="ECO:0000256" key="9">
    <source>
        <dbReference type="ARBA" id="ARBA00022723"/>
    </source>
</evidence>
<dbReference type="PANTHER" id="PTHR43788:SF8">
    <property type="entry name" value="DNA-BINDING PROTEIN SMUBP-2"/>
    <property type="match status" value="1"/>
</dbReference>
<evidence type="ECO:0000256" key="12">
    <source>
        <dbReference type="ARBA" id="ARBA00022801"/>
    </source>
</evidence>
<accession>A0AAF0JM21</accession>
<dbReference type="CDD" id="cd18041">
    <property type="entry name" value="DEXXQc_DNA2"/>
    <property type="match status" value="1"/>
</dbReference>
<keyword evidence="20" id="KW-0511">Multifunctional enzyme</keyword>
<dbReference type="EC" id="3.6.4.12" evidence="4"/>
<dbReference type="Gene3D" id="3.90.320.10">
    <property type="match status" value="1"/>
</dbReference>
<comment type="similarity">
    <text evidence="3">Belongs to the DNA2/NAM7 helicase family.</text>
</comment>
<protein>
    <recommendedName>
        <fullName evidence="5">DNA replication ATP-dependent helicase/nuclease DNA2</fullName>
        <ecNumber evidence="4">3.6.4.12</ecNumber>
    </recommendedName>
</protein>
<keyword evidence="11" id="KW-0227">DNA damage</keyword>
<evidence type="ECO:0000313" key="26">
    <source>
        <dbReference type="EMBL" id="WFD44716.1"/>
    </source>
</evidence>
<dbReference type="GO" id="GO:0046872">
    <property type="term" value="F:metal ion binding"/>
    <property type="evidence" value="ECO:0007669"/>
    <property type="project" value="UniProtKB-KW"/>
</dbReference>
<sequence>MASQSSEDLLGSLFRGSTSFVSRKEVQKPEPAVQSSNDSSHESMLRDVTNRDISAGISASTLELNGTEKSVQSEKSKPLDKDSSPSSQKSSLTDASSACVASQRASSQQTRCYSRAVVTHVQQREHTRRGRRTTAMEKVLELDIISGVHELNKDAFLNASLYYQPELHTGRTRGLALLRDEWFDTPVKPGDLVHLHGTWSWDASAGCTTLQSGYVHGSHGGNLSRHLYPDENLNTESPSNLASVNTSQESLSTPSNSDTHPIKQSPQHVEQDQDEEQLWDTLDDDLFQQIDDAAMNSQEQPSSNCVPTMIIASFGSDTETQHLLILHPDIIVSASGLASVASCMRRPMLQERIKTSSSTTYAAVFGNIVHGLLQASLISDADANIETYSDNAMETPSVWHRIGNFRSEYLHQELERQIVQHRAPLSIVGAKTEQVRADLQEVLPSLVSLAERYLAANDNSPVKLDELSCIDDHRVAHPVQLCITKVLGIEKDVVSPMYGLKGRIDVCVEAVLAEHGEQKTLVLPLEIKTGRRLSSTEHNAQTSLYTLLLSDAYGVQIDAGLLLYTQSSNISRVHRAMREVRSLLLARNQVANYKANLPLLKDQWLISSGEHNDLSDEEDVQQSQEQLGNLHISTDDLHSRSLDKDLDNLDPFLESSTEIITSTSTTPTSAAHQCASVVDPSGSPELDEFQDLSSLDDLSDATIAQLLDSPSIDPSSSHRFLPPTIDSTHQCTRCYARDACMLYRSAVEHVTDTDSPIAPLYAEHTQALTEDDREFFQKFDALISHEEQHLAKHRKELWTISAEDRQQLGRCVTELRSDSNHSWVHFDPHRALRTTFAVDDVVLLSTCSPHAAYLSRARVTNVDGPRIQLDTEQNWQEALRQLQKATHIENFTFRIDYDELSSMLSVPRYNVACLFYPSAPTYTQQLRDRIVHLTRPRFIDLDSKSRILLEQHTTKCNHEQRKAIQQALSAQDYSLILGMPGTGKSTTIAALIQILVKSGQSVLLCSYTHSAVDTVVTKLDPSLDVLRLGARSRVHADVHRHSLDSRLRHDASLEEYNDLVAHAQIVAATCLASNDALFQNRVFDVCIIDEASQITIPTCLGPLRFADRFVMIGDHHQLAPLVREKAAANRGLAKSLFQHLCEAWPEALSALTRQYRMNADIMALSNTLMYGGQLQCGSQAVAQASFSLGPPSRPPASWIEPLLSPSARIAFLNTDALPAREERKDGALENAEEARIIGQLTGYFLRAGVDPKSIGILTPYRRQVRHLQSANPSVEVVTIDQAQGRDWHLVLVSMVRSNQEANAGSLLRETRRLNVMLTRAKQKLILVGSLATLQGDIHQHSRHASGTRPLTRVLDLFDEMKAIYNIPQGALQTQQTPSPMTPGIRPTKHSPSKPRAIKSARMAHTLTTEMLAEHDLYP</sequence>
<keyword evidence="7" id="KW-0235">DNA replication</keyword>
<dbReference type="InterPro" id="IPR027417">
    <property type="entry name" value="P-loop_NTPase"/>
</dbReference>
<evidence type="ECO:0000256" key="3">
    <source>
        <dbReference type="ARBA" id="ARBA00007913"/>
    </source>
</evidence>
<keyword evidence="27" id="KW-1185">Reference proteome</keyword>
<dbReference type="Pfam" id="PF13086">
    <property type="entry name" value="AAA_11"/>
    <property type="match status" value="1"/>
</dbReference>
<dbReference type="FunFam" id="3.40.50.300:FF:000721">
    <property type="entry name" value="DNA replication ATP-dependent helicase/nuclease DNA2"/>
    <property type="match status" value="1"/>
</dbReference>
<evidence type="ECO:0000256" key="13">
    <source>
        <dbReference type="ARBA" id="ARBA00022806"/>
    </source>
</evidence>
<evidence type="ECO:0000259" key="25">
    <source>
        <dbReference type="Pfam" id="PF13087"/>
    </source>
</evidence>
<evidence type="ECO:0000256" key="7">
    <source>
        <dbReference type="ARBA" id="ARBA00022705"/>
    </source>
</evidence>
<feature type="region of interest" description="Disordered" evidence="22">
    <location>
        <begin position="226"/>
        <end position="275"/>
    </location>
</feature>
<dbReference type="GO" id="GO:0005634">
    <property type="term" value="C:nucleus"/>
    <property type="evidence" value="ECO:0007669"/>
    <property type="project" value="UniProtKB-SubCell"/>
</dbReference>
<evidence type="ECO:0000256" key="6">
    <source>
        <dbReference type="ARBA" id="ARBA00022485"/>
    </source>
</evidence>